<feature type="domain" description="Large ribosomal subunit protein uL6 alpha-beta" evidence="6">
    <location>
        <begin position="13"/>
        <end position="85"/>
    </location>
</feature>
<dbReference type="InterPro" id="IPR036789">
    <property type="entry name" value="Ribosomal_uL6-like_a/b-dom_sf"/>
</dbReference>
<comment type="function">
    <text evidence="5">This protein binds to the 23S rRNA, and is important in its secondary structure. It is located near the subunit interface in the base of the L7/L12 stalk, and near the tRNA binding site of the peptidyltransferase center.</text>
</comment>
<dbReference type="GO" id="GO:0022625">
    <property type="term" value="C:cytosolic large ribosomal subunit"/>
    <property type="evidence" value="ECO:0007669"/>
    <property type="project" value="UniProtKB-UniRule"/>
</dbReference>
<dbReference type="PANTHER" id="PTHR11655:SF16">
    <property type="entry name" value="60S RIBOSOMAL PROTEIN L9"/>
    <property type="match status" value="1"/>
</dbReference>
<dbReference type="GO" id="GO:0019843">
    <property type="term" value="F:rRNA binding"/>
    <property type="evidence" value="ECO:0007669"/>
    <property type="project" value="UniProtKB-UniRule"/>
</dbReference>
<dbReference type="NCBIfam" id="NF004037">
    <property type="entry name" value="PRK05518.1"/>
    <property type="match status" value="1"/>
</dbReference>
<name>A0A0A7LH25_9ARCH</name>
<evidence type="ECO:0000259" key="6">
    <source>
        <dbReference type="Pfam" id="PF00347"/>
    </source>
</evidence>
<proteinExistence type="inferred from homology"/>
<comment type="similarity">
    <text evidence="5">Belongs to the universal ribosomal protein uL6 family.</text>
</comment>
<dbReference type="NCBIfam" id="TIGR03653">
    <property type="entry name" value="uL6_arch"/>
    <property type="match status" value="1"/>
</dbReference>
<dbReference type="InterPro" id="IPR020040">
    <property type="entry name" value="Ribosomal_uL6_a/b-dom"/>
</dbReference>
<keyword evidence="4 5" id="KW-0687">Ribonucleoprotein</keyword>
<evidence type="ECO:0000256" key="4">
    <source>
        <dbReference type="ARBA" id="ARBA00023274"/>
    </source>
</evidence>
<dbReference type="OrthoDB" id="7144at2157"/>
<gene>
    <name evidence="5 7" type="primary">rpl6</name>
    <name evidence="7" type="ORF">Mpt1_c09460</name>
</gene>
<accession>A0A0A7LH25</accession>
<dbReference type="InterPro" id="IPR000702">
    <property type="entry name" value="Ribosomal_uL6-like"/>
</dbReference>
<dbReference type="GO" id="GO:0002181">
    <property type="term" value="P:cytoplasmic translation"/>
    <property type="evidence" value="ECO:0007669"/>
    <property type="project" value="TreeGrafter"/>
</dbReference>
<comment type="subunit">
    <text evidence="5">Part of the 50S ribosomal subunit.</text>
</comment>
<feature type="domain" description="Large ribosomal subunit protein uL6 alpha-beta" evidence="6">
    <location>
        <begin position="97"/>
        <end position="171"/>
    </location>
</feature>
<dbReference type="Gene3D" id="3.90.930.12">
    <property type="entry name" value="Ribosomal protein L6, alpha-beta domain"/>
    <property type="match status" value="2"/>
</dbReference>
<dbReference type="HAMAP" id="MF_01365_A">
    <property type="entry name" value="Ribosomal_uL6_A"/>
    <property type="match status" value="1"/>
</dbReference>
<dbReference type="PANTHER" id="PTHR11655">
    <property type="entry name" value="60S/50S RIBOSOMAL PROTEIN L6/L9"/>
    <property type="match status" value="1"/>
</dbReference>
<keyword evidence="8" id="KW-1185">Reference proteome</keyword>
<protein>
    <recommendedName>
        <fullName evidence="5">Large ribosomal subunit protein uL6</fullName>
    </recommendedName>
</protein>
<organism evidence="7 8">
    <name type="scientific">Candidatus Methanoplasma termitum</name>
    <dbReference type="NCBI Taxonomy" id="1577791"/>
    <lineage>
        <taxon>Archaea</taxon>
        <taxon>Methanobacteriati</taxon>
        <taxon>Thermoplasmatota</taxon>
        <taxon>Thermoplasmata</taxon>
        <taxon>Methanomassiliicoccales</taxon>
        <taxon>Methanomassiliicoccaceae</taxon>
        <taxon>Candidatus Methanoplasma</taxon>
    </lineage>
</organism>
<dbReference type="RefSeq" id="WP_048112649.1">
    <property type="nucleotide sequence ID" value="NZ_CP010070.1"/>
</dbReference>
<keyword evidence="3 5" id="KW-0689">Ribosomal protein</keyword>
<dbReference type="PIRSF" id="PIRSF002162">
    <property type="entry name" value="Ribosomal_L6"/>
    <property type="match status" value="1"/>
</dbReference>
<dbReference type="GO" id="GO:0003735">
    <property type="term" value="F:structural constituent of ribosome"/>
    <property type="evidence" value="ECO:0007669"/>
    <property type="project" value="UniProtKB-UniRule"/>
</dbReference>
<keyword evidence="2 5" id="KW-0694">RNA-binding</keyword>
<dbReference type="Proteomes" id="UP000030787">
    <property type="component" value="Chromosome"/>
</dbReference>
<evidence type="ECO:0000313" key="8">
    <source>
        <dbReference type="Proteomes" id="UP000030787"/>
    </source>
</evidence>
<dbReference type="AlphaFoldDB" id="A0A0A7LH25"/>
<dbReference type="STRING" id="1577791.Mpt1_c09460"/>
<dbReference type="Pfam" id="PF00347">
    <property type="entry name" value="Ribosomal_L6"/>
    <property type="match status" value="2"/>
</dbReference>
<dbReference type="KEGG" id="mear:Mpt1_c09460"/>
<dbReference type="SUPFAM" id="SSF56053">
    <property type="entry name" value="Ribosomal protein L6"/>
    <property type="match status" value="2"/>
</dbReference>
<dbReference type="FunFam" id="3.90.930.12:FF:000008">
    <property type="entry name" value="50S ribosomal protein L6"/>
    <property type="match status" value="1"/>
</dbReference>
<dbReference type="InterPro" id="IPR019907">
    <property type="entry name" value="Ribosomal_uL6_arc"/>
</dbReference>
<evidence type="ECO:0000256" key="1">
    <source>
        <dbReference type="ARBA" id="ARBA00022730"/>
    </source>
</evidence>
<evidence type="ECO:0000256" key="5">
    <source>
        <dbReference type="HAMAP-Rule" id="MF_01365"/>
    </source>
</evidence>
<dbReference type="HOGENOM" id="CLU_065464_0_0_2"/>
<evidence type="ECO:0000256" key="3">
    <source>
        <dbReference type="ARBA" id="ARBA00022980"/>
    </source>
</evidence>
<reference evidence="7 8" key="1">
    <citation type="journal article" date="2014" name="Appl. Environ. Microbiol.">
        <title>Comparative Genome Analysis of 'Candidatus Methanoplasma termitum' Indicates a New Mode of Energy Metabolism in the Seventh Order of Methanogens.</title>
        <authorList>
            <person name="Lang K."/>
            <person name="Schuldes J."/>
            <person name="Klingl A."/>
            <person name="Poehlein A."/>
            <person name="Daniel R."/>
            <person name="Brune A."/>
        </authorList>
    </citation>
    <scope>NUCLEOTIDE SEQUENCE [LARGE SCALE GENOMIC DNA]</scope>
    <source>
        <strain evidence="8">Mpt1</strain>
    </source>
</reference>
<dbReference type="EMBL" id="CP010070">
    <property type="protein sequence ID" value="AIZ56821.1"/>
    <property type="molecule type" value="Genomic_DNA"/>
</dbReference>
<evidence type="ECO:0000256" key="2">
    <source>
        <dbReference type="ARBA" id="ARBA00022884"/>
    </source>
</evidence>
<sequence>MTIAGKIERTIAIPGGVSISKQGDTVKVKGPKGELSRNFAYPHVIIAIGEGEVSVSCEYPRTKDKAMVGTFAAHLRNMFKGVTDGYTYTLKIVFSHFPMKVAVKDNRVEINNYLGGHDPRYADIVGGCKVKISGADVTVEGIDIEACGQTAANLEKATSRLGFDKRIFQDGIYITHKSHKVKE</sequence>
<keyword evidence="1 5" id="KW-0699">rRNA-binding</keyword>
<dbReference type="GeneID" id="24818608"/>
<evidence type="ECO:0000313" key="7">
    <source>
        <dbReference type="EMBL" id="AIZ56821.1"/>
    </source>
</evidence>